<evidence type="ECO:0000313" key="9">
    <source>
        <dbReference type="Proteomes" id="UP000261520"/>
    </source>
</evidence>
<evidence type="ECO:0000256" key="2">
    <source>
        <dbReference type="ARBA" id="ARBA00022737"/>
    </source>
</evidence>
<feature type="domain" description="CBS" evidence="7">
    <location>
        <begin position="136"/>
        <end position="195"/>
    </location>
</feature>
<feature type="domain" description="CBS" evidence="7">
    <location>
        <begin position="212"/>
        <end position="270"/>
    </location>
</feature>
<dbReference type="GO" id="GO:0019901">
    <property type="term" value="F:protein kinase binding"/>
    <property type="evidence" value="ECO:0007669"/>
    <property type="project" value="TreeGrafter"/>
</dbReference>
<dbReference type="InterPro" id="IPR000644">
    <property type="entry name" value="CBS_dom"/>
</dbReference>
<feature type="domain" description="CBS" evidence="7">
    <location>
        <begin position="284"/>
        <end position="344"/>
    </location>
</feature>
<sequence>MSDQPGLPHHCSRTFRLLCCSACAQSAPGPLSPPSADCGVFMDFMKSHSCYEAVPTSSKVLLLDTKLQVKAAFLALVSNGLRAAPLWDSRRQRFVGMLTITDFINSLHCFYRSPLVQMFELERHRIDTWREVYLKHSHHGLISISANTSLFEAVLMLLRFKIHRLPVLDPESGDVLHILTHKRILKFLYLYLQTLPRPRFLDQSVLDLGIGTFSDLAVIQDSDSLFSALTLFVQRRVSALPVVDQQGHVVGLYSRFDVINLAAQKSYSDLEVTMTETLKRRTCFIEGVLKCYPQESLETVLQRIVQAQVHRLVMVDSADRVQGIVSLSDLLQALVLSPAGINALLP</sequence>
<reference evidence="8" key="2">
    <citation type="submission" date="2025-09" db="UniProtKB">
        <authorList>
            <consortium name="Ensembl"/>
        </authorList>
    </citation>
    <scope>IDENTIFICATION</scope>
</reference>
<dbReference type="GO" id="GO:0005737">
    <property type="term" value="C:cytoplasm"/>
    <property type="evidence" value="ECO:0007669"/>
    <property type="project" value="TreeGrafter"/>
</dbReference>
<dbReference type="GO" id="GO:0016208">
    <property type="term" value="F:AMP binding"/>
    <property type="evidence" value="ECO:0007669"/>
    <property type="project" value="TreeGrafter"/>
</dbReference>
<keyword evidence="4" id="KW-0443">Lipid metabolism</keyword>
<dbReference type="GO" id="GO:0019887">
    <property type="term" value="F:protein kinase regulator activity"/>
    <property type="evidence" value="ECO:0007669"/>
    <property type="project" value="TreeGrafter"/>
</dbReference>
<dbReference type="CDD" id="cd04641">
    <property type="entry name" value="CBS_euAMPK_gamma-like_repeat2"/>
    <property type="match status" value="1"/>
</dbReference>
<dbReference type="InterPro" id="IPR046342">
    <property type="entry name" value="CBS_dom_sf"/>
</dbReference>
<dbReference type="SUPFAM" id="SSF54631">
    <property type="entry name" value="CBS-domain pair"/>
    <property type="match status" value="2"/>
</dbReference>
<evidence type="ECO:0000256" key="4">
    <source>
        <dbReference type="ARBA" id="ARBA00023160"/>
    </source>
</evidence>
<comment type="similarity">
    <text evidence="1">Belongs to the 5'-AMP-activated protein kinase gamma subunit family.</text>
</comment>
<protein>
    <recommendedName>
        <fullName evidence="7">CBS domain-containing protein</fullName>
    </recommendedName>
</protein>
<organism evidence="8 9">
    <name type="scientific">Periophthalmus magnuspinnatus</name>
    <dbReference type="NCBI Taxonomy" id="409849"/>
    <lineage>
        <taxon>Eukaryota</taxon>
        <taxon>Metazoa</taxon>
        <taxon>Chordata</taxon>
        <taxon>Craniata</taxon>
        <taxon>Vertebrata</taxon>
        <taxon>Euteleostomi</taxon>
        <taxon>Actinopterygii</taxon>
        <taxon>Neopterygii</taxon>
        <taxon>Teleostei</taxon>
        <taxon>Neoteleostei</taxon>
        <taxon>Acanthomorphata</taxon>
        <taxon>Gobiaria</taxon>
        <taxon>Gobiiformes</taxon>
        <taxon>Gobioidei</taxon>
        <taxon>Gobiidae</taxon>
        <taxon>Oxudercinae</taxon>
        <taxon>Periophthalmus</taxon>
    </lineage>
</organism>
<keyword evidence="2" id="KW-0677">Repeat</keyword>
<dbReference type="Proteomes" id="UP000261520">
    <property type="component" value="Unplaced"/>
</dbReference>
<dbReference type="AlphaFoldDB" id="A0A3B4AHA8"/>
<dbReference type="Pfam" id="PF00571">
    <property type="entry name" value="CBS"/>
    <property type="match status" value="3"/>
</dbReference>
<accession>A0A3B4AHA8</accession>
<dbReference type="GO" id="GO:0005634">
    <property type="term" value="C:nucleus"/>
    <property type="evidence" value="ECO:0007669"/>
    <property type="project" value="TreeGrafter"/>
</dbReference>
<dbReference type="Ensembl" id="ENSPMGT00000016929.1">
    <property type="protein sequence ID" value="ENSPMGP00000015866.1"/>
    <property type="gene ID" value="ENSPMGG00000013007.1"/>
</dbReference>
<evidence type="ECO:0000256" key="6">
    <source>
        <dbReference type="PROSITE-ProRule" id="PRU00703"/>
    </source>
</evidence>
<feature type="domain" description="CBS" evidence="7">
    <location>
        <begin position="55"/>
        <end position="115"/>
    </location>
</feature>
<evidence type="ECO:0000256" key="3">
    <source>
        <dbReference type="ARBA" id="ARBA00023122"/>
    </source>
</evidence>
<dbReference type="Gene3D" id="3.10.580.10">
    <property type="entry name" value="CBS-domain"/>
    <property type="match status" value="2"/>
</dbReference>
<dbReference type="InterPro" id="IPR050511">
    <property type="entry name" value="AMPK_gamma/SDS23_families"/>
</dbReference>
<dbReference type="GO" id="GO:0006633">
    <property type="term" value="P:fatty acid biosynthetic process"/>
    <property type="evidence" value="ECO:0007669"/>
    <property type="project" value="UniProtKB-KW"/>
</dbReference>
<keyword evidence="4" id="KW-0276">Fatty acid metabolism</keyword>
<dbReference type="SMART" id="SM00116">
    <property type="entry name" value="CBS"/>
    <property type="match status" value="4"/>
</dbReference>
<keyword evidence="4" id="KW-0275">Fatty acid biosynthesis</keyword>
<comment type="subunit">
    <text evidence="5">AMPK is a heterotrimer of an alpha catalytic subunit (PRKAA1 or PRKAA2), a beta (PRKAB1 or PRKAB2) and a gamma non-catalytic subunits (PRKAG1, PRKAG2 or PRKAG3). Interacts with FNIP1 and FNIP2.</text>
</comment>
<proteinExistence type="inferred from homology"/>
<keyword evidence="9" id="KW-1185">Reference proteome</keyword>
<dbReference type="STRING" id="409849.ENSPMGP00000015866"/>
<name>A0A3B4AHA8_9GOBI</name>
<dbReference type="GO" id="GO:0031588">
    <property type="term" value="C:nucleotide-activated protein kinase complex"/>
    <property type="evidence" value="ECO:0007669"/>
    <property type="project" value="TreeGrafter"/>
</dbReference>
<dbReference type="PANTHER" id="PTHR13780:SF41">
    <property type="entry name" value="5'-AMP-ACTIVATED PROTEIN KINASE SUBUNIT GAMMA-1 ISOFORM X1"/>
    <property type="match status" value="1"/>
</dbReference>
<keyword evidence="3 6" id="KW-0129">CBS domain</keyword>
<dbReference type="PANTHER" id="PTHR13780">
    <property type="entry name" value="AMP-ACTIVATED PROTEIN KINASE, GAMMA REGULATORY SUBUNIT"/>
    <property type="match status" value="1"/>
</dbReference>
<evidence type="ECO:0000256" key="1">
    <source>
        <dbReference type="ARBA" id="ARBA00006750"/>
    </source>
</evidence>
<evidence type="ECO:0000259" key="7">
    <source>
        <dbReference type="PROSITE" id="PS51371"/>
    </source>
</evidence>
<keyword evidence="4" id="KW-0444">Lipid biosynthesis</keyword>
<dbReference type="CDD" id="cd04618">
    <property type="entry name" value="CBS_euAMPK_gamma-like_repeat1"/>
    <property type="match status" value="1"/>
</dbReference>
<reference evidence="8" key="1">
    <citation type="submission" date="2025-08" db="UniProtKB">
        <authorList>
            <consortium name="Ensembl"/>
        </authorList>
    </citation>
    <scope>IDENTIFICATION</scope>
</reference>
<dbReference type="PROSITE" id="PS51371">
    <property type="entry name" value="CBS"/>
    <property type="match status" value="4"/>
</dbReference>
<evidence type="ECO:0000313" key="8">
    <source>
        <dbReference type="Ensembl" id="ENSPMGP00000015866.1"/>
    </source>
</evidence>
<evidence type="ECO:0000256" key="5">
    <source>
        <dbReference type="ARBA" id="ARBA00025878"/>
    </source>
</evidence>